<keyword evidence="2" id="KW-0808">Transferase</keyword>
<dbReference type="SUPFAM" id="SSF53448">
    <property type="entry name" value="Nucleotide-diphospho-sugar transferases"/>
    <property type="match status" value="1"/>
</dbReference>
<dbReference type="AlphaFoldDB" id="A0A4Q9FU09"/>
<dbReference type="GO" id="GO:0016758">
    <property type="term" value="F:hexosyltransferase activity"/>
    <property type="evidence" value="ECO:0007669"/>
    <property type="project" value="UniProtKB-ARBA"/>
</dbReference>
<feature type="domain" description="Glycosyltransferase 2-like" evidence="1">
    <location>
        <begin position="4"/>
        <end position="113"/>
    </location>
</feature>
<dbReference type="EMBL" id="SIRS01000002">
    <property type="protein sequence ID" value="TBN17619.1"/>
    <property type="molecule type" value="Genomic_DNA"/>
</dbReference>
<dbReference type="PANTHER" id="PTHR22916">
    <property type="entry name" value="GLYCOSYLTRANSFERASE"/>
    <property type="match status" value="1"/>
</dbReference>
<evidence type="ECO:0000259" key="1">
    <source>
        <dbReference type="Pfam" id="PF00535"/>
    </source>
</evidence>
<dbReference type="OrthoDB" id="6307329at2"/>
<dbReference type="InterPro" id="IPR029044">
    <property type="entry name" value="Nucleotide-diphossugar_trans"/>
</dbReference>
<dbReference type="Gene3D" id="3.90.550.10">
    <property type="entry name" value="Spore Coat Polysaccharide Biosynthesis Protein SpsA, Chain A"/>
    <property type="match status" value="1"/>
</dbReference>
<dbReference type="Proteomes" id="UP000292372">
    <property type="component" value="Unassembled WGS sequence"/>
</dbReference>
<name>A0A4Q9FU09_9FLAO</name>
<accession>A0A4Q9FU09</accession>
<gene>
    <name evidence="2" type="ORF">EYD46_04700</name>
</gene>
<sequence>MKLSVLIPMFNAEEYIGNCLDSLLNQGISSNEYEILVMDDGSTDTSANIVDIYAKKHKNIFLFKESNSGESSTRNKLAKKAKGTYIYNFDADDYLVNHTLNTVLEKAIDKDLELLGFDTLLTNTTSDVFNNEIQIKNSDFVTCTGKDFIKKYRDMRHEVWWYIVKKSFLKETKIKFAEHKFNADLVYTMDLFLRAHNVGYYPVAIHRYVQTPESVVRSVDIDKRTAYFDNLYIMMVNYNNLIDSAIANKKIKDDTLIDNLKYRLDKNIFFSTIKLIRTGFPNEYLKHKIAVLKHANAYPIKHFIGKEYNSLFYKMLNSTFNNEKVLYTIVWFYSIFGLRKRNSN</sequence>
<dbReference type="RefSeq" id="WP_130935910.1">
    <property type="nucleotide sequence ID" value="NZ_BMEE01000001.1"/>
</dbReference>
<evidence type="ECO:0000313" key="2">
    <source>
        <dbReference type="EMBL" id="TBN17619.1"/>
    </source>
</evidence>
<proteinExistence type="predicted"/>
<organism evidence="2 3">
    <name type="scientific">Hyunsoonleella pacifica</name>
    <dbReference type="NCBI Taxonomy" id="1080224"/>
    <lineage>
        <taxon>Bacteria</taxon>
        <taxon>Pseudomonadati</taxon>
        <taxon>Bacteroidota</taxon>
        <taxon>Flavobacteriia</taxon>
        <taxon>Flavobacteriales</taxon>
        <taxon>Flavobacteriaceae</taxon>
    </lineage>
</organism>
<comment type="caution">
    <text evidence="2">The sequence shown here is derived from an EMBL/GenBank/DDBJ whole genome shotgun (WGS) entry which is preliminary data.</text>
</comment>
<dbReference type="Pfam" id="PF00535">
    <property type="entry name" value="Glycos_transf_2"/>
    <property type="match status" value="1"/>
</dbReference>
<dbReference type="CDD" id="cd00761">
    <property type="entry name" value="Glyco_tranf_GTA_type"/>
    <property type="match status" value="1"/>
</dbReference>
<evidence type="ECO:0000313" key="3">
    <source>
        <dbReference type="Proteomes" id="UP000292372"/>
    </source>
</evidence>
<dbReference type="InterPro" id="IPR001173">
    <property type="entry name" value="Glyco_trans_2-like"/>
</dbReference>
<protein>
    <submittedName>
        <fullName evidence="2">Glycosyltransferase</fullName>
    </submittedName>
</protein>
<keyword evidence="3" id="KW-1185">Reference proteome</keyword>
<reference evidence="2 3" key="1">
    <citation type="journal article" date="2015" name="Int. J. Syst. Evol. Microbiol.">
        <title>Hyunsoonleella pacifica sp. nov., isolated from seawater of South Pacific Gyre.</title>
        <authorList>
            <person name="Gao X."/>
            <person name="Zhang Z."/>
            <person name="Dai X."/>
            <person name="Zhang X.H."/>
        </authorList>
    </citation>
    <scope>NUCLEOTIDE SEQUENCE [LARGE SCALE GENOMIC DNA]</scope>
    <source>
        <strain evidence="2 3">SW033</strain>
    </source>
</reference>
<dbReference type="PANTHER" id="PTHR22916:SF3">
    <property type="entry name" value="UDP-GLCNAC:BETAGAL BETA-1,3-N-ACETYLGLUCOSAMINYLTRANSFERASE-LIKE PROTEIN 1"/>
    <property type="match status" value="1"/>
</dbReference>